<name>A0ABR4H375_9EURO</name>
<comment type="caution">
    <text evidence="1">The sequence shown here is derived from an EMBL/GenBank/DDBJ whole genome shotgun (WGS) entry which is preliminary data.</text>
</comment>
<accession>A0ABR4H375</accession>
<sequence>MDKEGGNNLAGRSTAPDSLMVHTAGLKGFHYPTSFRVTLPLGREAGVMMEELYESAATLGYTLTGGSCKSWYYMWLDAKWWLQNTQPIEKAGC</sequence>
<proteinExistence type="predicted"/>
<reference evidence="1 2" key="1">
    <citation type="submission" date="2024-07" db="EMBL/GenBank/DDBJ databases">
        <title>Section-level genome sequencing and comparative genomics of Aspergillus sections Usti and Cavernicolus.</title>
        <authorList>
            <consortium name="Lawrence Berkeley National Laboratory"/>
            <person name="Nybo J.L."/>
            <person name="Vesth T.C."/>
            <person name="Theobald S."/>
            <person name="Frisvad J.C."/>
            <person name="Larsen T.O."/>
            <person name="Kjaerboelling I."/>
            <person name="Rothschild-Mancinelli K."/>
            <person name="Lyhne E.K."/>
            <person name="Kogle M.E."/>
            <person name="Barry K."/>
            <person name="Clum A."/>
            <person name="Na H."/>
            <person name="Ledsgaard L."/>
            <person name="Lin J."/>
            <person name="Lipzen A."/>
            <person name="Kuo A."/>
            <person name="Riley R."/>
            <person name="Mondo S."/>
            <person name="Labutti K."/>
            <person name="Haridas S."/>
            <person name="Pangalinan J."/>
            <person name="Salamov A.A."/>
            <person name="Simmons B.A."/>
            <person name="Magnuson J.K."/>
            <person name="Chen J."/>
            <person name="Drula E."/>
            <person name="Henrissat B."/>
            <person name="Wiebenga A."/>
            <person name="Lubbers R.J."/>
            <person name="Gomes A.C."/>
            <person name="Makela M.R."/>
            <person name="Stajich J."/>
            <person name="Grigoriev I.V."/>
            <person name="Mortensen U.H."/>
            <person name="De Vries R.P."/>
            <person name="Baker S.E."/>
            <person name="Andersen M.R."/>
        </authorList>
    </citation>
    <scope>NUCLEOTIDE SEQUENCE [LARGE SCALE GENOMIC DNA]</scope>
    <source>
        <strain evidence="1 2">CBS 588.65</strain>
    </source>
</reference>
<dbReference type="Proteomes" id="UP001610334">
    <property type="component" value="Unassembled WGS sequence"/>
</dbReference>
<keyword evidence="2" id="KW-1185">Reference proteome</keyword>
<gene>
    <name evidence="1" type="ORF">BJX63DRAFT_403710</name>
</gene>
<evidence type="ECO:0000313" key="2">
    <source>
        <dbReference type="Proteomes" id="UP001610334"/>
    </source>
</evidence>
<organism evidence="1 2">
    <name type="scientific">Aspergillus granulosus</name>
    <dbReference type="NCBI Taxonomy" id="176169"/>
    <lineage>
        <taxon>Eukaryota</taxon>
        <taxon>Fungi</taxon>
        <taxon>Dikarya</taxon>
        <taxon>Ascomycota</taxon>
        <taxon>Pezizomycotina</taxon>
        <taxon>Eurotiomycetes</taxon>
        <taxon>Eurotiomycetidae</taxon>
        <taxon>Eurotiales</taxon>
        <taxon>Aspergillaceae</taxon>
        <taxon>Aspergillus</taxon>
        <taxon>Aspergillus subgen. Nidulantes</taxon>
    </lineage>
</organism>
<evidence type="ECO:0000313" key="1">
    <source>
        <dbReference type="EMBL" id="KAL2809885.1"/>
    </source>
</evidence>
<dbReference type="Gene3D" id="3.30.465.10">
    <property type="match status" value="1"/>
</dbReference>
<dbReference type="EMBL" id="JBFXLT010000080">
    <property type="protein sequence ID" value="KAL2809885.1"/>
    <property type="molecule type" value="Genomic_DNA"/>
</dbReference>
<dbReference type="InterPro" id="IPR016169">
    <property type="entry name" value="FAD-bd_PCMH_sub2"/>
</dbReference>
<protein>
    <submittedName>
        <fullName evidence="1">Uncharacterized protein</fullName>
    </submittedName>
</protein>